<dbReference type="EMBL" id="CP007711">
    <property type="protein sequence ID" value="AIV03840.1"/>
    <property type="molecule type" value="Genomic_DNA"/>
</dbReference>
<proteinExistence type="inferred from homology"/>
<dbReference type="AlphaFoldDB" id="A0A097STC4"/>
<dbReference type="InterPro" id="IPR003500">
    <property type="entry name" value="RpiB_LacA_LacB"/>
</dbReference>
<dbReference type="PANTHER" id="PTHR30345:SF0">
    <property type="entry name" value="DNA DAMAGE-REPAIR_TOLERATION PROTEIN DRT102"/>
    <property type="match status" value="1"/>
</dbReference>
<evidence type="ECO:0000256" key="1">
    <source>
        <dbReference type="ARBA" id="ARBA00008754"/>
    </source>
</evidence>
<dbReference type="SUPFAM" id="SSF89623">
    <property type="entry name" value="Ribose/Galactose isomerase RpiB/AlsB"/>
    <property type="match status" value="1"/>
</dbReference>
<gene>
    <name evidence="2" type="primary">lacB</name>
    <name evidence="2" type="ORF">MGM1_4750</name>
</gene>
<sequence length="181" mass="20034">MKIAIGCDHVATKTKDEMVQILKSWGHTVIDCGTYNDIRTHYPIYGFEVARQVALKKAQFGVVICGTGVGITNSANKTYAARCILTKDVACAVAARKLYDANIVGMGARISGIGLISEIVKAFLSTKYEGKNKADIKKIDSVLKKKNLDTKQFNQLIKKWENGEYTDKVKQSKILLPKTFK</sequence>
<protein>
    <submittedName>
        <fullName evidence="2">Galactose-6-phosphate isomerase subunit LacB</fullName>
    </submittedName>
</protein>
<dbReference type="GO" id="GO:0019316">
    <property type="term" value="P:D-allose catabolic process"/>
    <property type="evidence" value="ECO:0007669"/>
    <property type="project" value="TreeGrafter"/>
</dbReference>
<keyword evidence="3" id="KW-1185">Reference proteome</keyword>
<dbReference type="PANTHER" id="PTHR30345">
    <property type="entry name" value="RIBOSE-5-PHOSPHATE ISOMERASE B"/>
    <property type="match status" value="1"/>
</dbReference>
<dbReference type="Gene3D" id="3.40.1400.10">
    <property type="entry name" value="Sugar-phosphate isomerase, RpiB/LacA/LacB"/>
    <property type="match status" value="1"/>
</dbReference>
<dbReference type="NCBIfam" id="TIGR00689">
    <property type="entry name" value="rpiB_lacA_lacB"/>
    <property type="match status" value="1"/>
</dbReference>
<name>A0A097STC4_9BACT</name>
<accession>A0A097STC4</accession>
<reference evidence="2 3" key="1">
    <citation type="journal article" date="2014" name="PLoS ONE">
        <title>An emerging Mycoplasma associated with trichomoniasis, vaginal infection and disease.</title>
        <authorList>
            <consortium name="Vaginal Microbiome Consortium"/>
            <person name="Fettweis J.M."/>
            <person name="Serrano M.G."/>
            <person name="Huang B."/>
            <person name="Brooks J.P."/>
            <person name="Glascock A.L."/>
            <person name="Sheth N.U."/>
            <person name="Strauss J.F.III."/>
            <person name="Jefferson K.K."/>
            <person name="Buck G.A."/>
        </authorList>
    </citation>
    <scope>NUCLEOTIDE SEQUENCE [LARGE SCALE GENOMIC DNA]</scope>
    <source>
        <strain evidence="2 3">VCU_M1</strain>
    </source>
</reference>
<dbReference type="Proteomes" id="UP000030066">
    <property type="component" value="Chromosome"/>
</dbReference>
<dbReference type="KEGG" id="mgj:MGM1_4750"/>
<dbReference type="STRING" id="1318617.MGM1_4750"/>
<organism evidence="2 3">
    <name type="scientific">Candidatus Malacoplasma girerdii</name>
    <dbReference type="NCBI Taxonomy" id="1318617"/>
    <lineage>
        <taxon>Bacteria</taxon>
        <taxon>Bacillati</taxon>
        <taxon>Mycoplasmatota</taxon>
        <taxon>Mycoplasmoidales</taxon>
        <taxon>Mycoplasmoidaceae</taxon>
        <taxon>Malacoplasma</taxon>
    </lineage>
</organism>
<evidence type="ECO:0000313" key="3">
    <source>
        <dbReference type="Proteomes" id="UP000030066"/>
    </source>
</evidence>
<dbReference type="GO" id="GO:0004751">
    <property type="term" value="F:ribose-5-phosphate isomerase activity"/>
    <property type="evidence" value="ECO:0007669"/>
    <property type="project" value="TreeGrafter"/>
</dbReference>
<keyword evidence="2" id="KW-0413">Isomerase</keyword>
<evidence type="ECO:0000313" key="2">
    <source>
        <dbReference type="EMBL" id="AIV03840.1"/>
    </source>
</evidence>
<dbReference type="Pfam" id="PF02502">
    <property type="entry name" value="LacAB_rpiB"/>
    <property type="match status" value="1"/>
</dbReference>
<dbReference type="InterPro" id="IPR036569">
    <property type="entry name" value="RpiB_LacA_LacB_sf"/>
</dbReference>
<dbReference type="GO" id="GO:0009052">
    <property type="term" value="P:pentose-phosphate shunt, non-oxidative branch"/>
    <property type="evidence" value="ECO:0007669"/>
    <property type="project" value="TreeGrafter"/>
</dbReference>
<comment type="similarity">
    <text evidence="1">Belongs to the LacAB/RpiB family.</text>
</comment>
<dbReference type="eggNOG" id="COG0698">
    <property type="taxonomic scope" value="Bacteria"/>
</dbReference>
<dbReference type="HOGENOM" id="CLU_091396_2_0_14"/>